<dbReference type="EMBL" id="JBJKBG010000007">
    <property type="protein sequence ID" value="KAL3731716.1"/>
    <property type="molecule type" value="Genomic_DNA"/>
</dbReference>
<dbReference type="PANTHER" id="PTHR32303">
    <property type="entry name" value="QUINOPROTEIN ALCOHOL DEHYDROGENASE (CYTOCHROME C)"/>
    <property type="match status" value="1"/>
</dbReference>
<dbReference type="Gene3D" id="2.130.10.10">
    <property type="entry name" value="YVTN repeat-like/Quinoprotein amine dehydrogenase"/>
    <property type="match status" value="1"/>
</dbReference>
<dbReference type="PANTHER" id="PTHR32303:SF18">
    <property type="entry name" value="POLYVINYLALCOHOL DEHYDROGENASE-LIKE"/>
    <property type="match status" value="1"/>
</dbReference>
<organism evidence="1 2">
    <name type="scientific">Eucalyptus globulus</name>
    <name type="common">Tasmanian blue gum</name>
    <dbReference type="NCBI Taxonomy" id="34317"/>
    <lineage>
        <taxon>Eukaryota</taxon>
        <taxon>Viridiplantae</taxon>
        <taxon>Streptophyta</taxon>
        <taxon>Embryophyta</taxon>
        <taxon>Tracheophyta</taxon>
        <taxon>Spermatophyta</taxon>
        <taxon>Magnoliopsida</taxon>
        <taxon>eudicotyledons</taxon>
        <taxon>Gunneridae</taxon>
        <taxon>Pentapetalae</taxon>
        <taxon>rosids</taxon>
        <taxon>malvids</taxon>
        <taxon>Myrtales</taxon>
        <taxon>Myrtaceae</taxon>
        <taxon>Myrtoideae</taxon>
        <taxon>Eucalypteae</taxon>
        <taxon>Eucalyptus</taxon>
    </lineage>
</organism>
<dbReference type="AlphaFoldDB" id="A0ABD3JUX4"/>
<evidence type="ECO:0000313" key="1">
    <source>
        <dbReference type="EMBL" id="KAL3731716.1"/>
    </source>
</evidence>
<gene>
    <name evidence="1" type="ORF">ACJRO7_028577</name>
</gene>
<evidence type="ECO:0000313" key="2">
    <source>
        <dbReference type="Proteomes" id="UP001634007"/>
    </source>
</evidence>
<accession>A0ABD3JUX4</accession>
<dbReference type="InterPro" id="IPR011047">
    <property type="entry name" value="Quinoprotein_ADH-like_sf"/>
</dbReference>
<dbReference type="SUPFAM" id="SSF50998">
    <property type="entry name" value="Quinoprotein alcohol dehydrogenase-like"/>
    <property type="match status" value="1"/>
</dbReference>
<dbReference type="Proteomes" id="UP001634007">
    <property type="component" value="Unassembled WGS sequence"/>
</dbReference>
<keyword evidence="2" id="KW-1185">Reference proteome</keyword>
<protein>
    <submittedName>
        <fullName evidence="1">Uncharacterized protein</fullName>
    </submittedName>
</protein>
<sequence length="417" mass="45342">MAHHIHIQRISHGILGIFVVVAVCSEHCCCIATTRDFFIWLNRGGDLRNTRSAREEKLIGPSTVGNLRLRWKFFARKDISATPAVANVVVYCSGELPLVECLVWKQNLSELTGLRGTTIVNVTLSRSTPMIAEKLLIVSICGPVVVIAVNRSNGRLVWSTQLDPHPRAVITTSRTAYLGAFYVGVSSTEEGLPAVQCCSLRGTKHSTRAILWQTYTLPDNAGELRGYDGASIYGSSPAIDPKRRLAYAATGNHYTAPTKVRECQARQNNQTIRQPCPTYASGLTTDCPTRPNVDADFGQAPMLITISTNGTERDIAVVVQMRGFAWAVDHDSGDIVWFRVKILWSTANPSNEIAPTPVFVANGVMFACSVAPEGPVFAMDAETGKILRSYNSGATVYGGISISYGCIYHGNGYKLGL</sequence>
<dbReference type="InterPro" id="IPR015943">
    <property type="entry name" value="WD40/YVTN_repeat-like_dom_sf"/>
</dbReference>
<reference evidence="1 2" key="1">
    <citation type="submission" date="2024-11" db="EMBL/GenBank/DDBJ databases">
        <title>Chromosome-level genome assembly of Eucalyptus globulus Labill. provides insights into its genome evolution.</title>
        <authorList>
            <person name="Li X."/>
        </authorList>
    </citation>
    <scope>NUCLEOTIDE SEQUENCE [LARGE SCALE GENOMIC DNA]</scope>
    <source>
        <strain evidence="1">CL2024</strain>
        <tissue evidence="1">Fresh tender leaves</tissue>
    </source>
</reference>
<proteinExistence type="predicted"/>
<comment type="caution">
    <text evidence="1">The sequence shown here is derived from an EMBL/GenBank/DDBJ whole genome shotgun (WGS) entry which is preliminary data.</text>
</comment>
<name>A0ABD3JUX4_EUCGL</name>
<dbReference type="Gene3D" id="2.140.10.10">
    <property type="entry name" value="Quinoprotein alcohol dehydrogenase-like superfamily"/>
    <property type="match status" value="1"/>
</dbReference>